<sequence length="103" mass="11204">MATIGTFSRTDNGFAGSVKTLNLNVKSVKFIPAEGETENGPDFRVFAGATEFGAAWKKQSVQGNSYLSVKLDDPSFPSPIYASLVEADNEELALIWSRRRATN</sequence>
<organism evidence="1 2">
    <name type="scientific">Brucella pecoris</name>
    <dbReference type="NCBI Taxonomy" id="867683"/>
    <lineage>
        <taxon>Bacteria</taxon>
        <taxon>Pseudomonadati</taxon>
        <taxon>Pseudomonadota</taxon>
        <taxon>Alphaproteobacteria</taxon>
        <taxon>Hyphomicrobiales</taxon>
        <taxon>Brucellaceae</taxon>
        <taxon>Brucella/Ochrobactrum group</taxon>
        <taxon>Brucella</taxon>
    </lineage>
</organism>
<dbReference type="RefSeq" id="WP_140023256.1">
    <property type="nucleotide sequence ID" value="NZ_JACIEX010000022.1"/>
</dbReference>
<dbReference type="Proteomes" id="UP000313390">
    <property type="component" value="Unassembled WGS sequence"/>
</dbReference>
<dbReference type="EMBL" id="VEWK01000024">
    <property type="protein sequence ID" value="TNV08778.1"/>
    <property type="molecule type" value="Genomic_DNA"/>
</dbReference>
<evidence type="ECO:0000313" key="1">
    <source>
        <dbReference type="EMBL" id="TNV08778.1"/>
    </source>
</evidence>
<gene>
    <name evidence="1" type="ORF">FIB18_23460</name>
</gene>
<proteinExistence type="predicted"/>
<dbReference type="AlphaFoldDB" id="A0A5C5CC39"/>
<dbReference type="OrthoDB" id="9800788at2"/>
<dbReference type="Pfam" id="PF05284">
    <property type="entry name" value="DUF736"/>
    <property type="match status" value="1"/>
</dbReference>
<reference evidence="1 2" key="1">
    <citation type="journal article" date="2011" name="Int. J. Syst. Evol. Microbiol.">
        <title>Ochrobactrum pecoris sp. nov., isolated from farm animals.</title>
        <authorList>
            <person name="Kampfer P."/>
            <person name="Huber B."/>
            <person name="Busse H.J."/>
            <person name="Scholz H.C."/>
            <person name="Tomaso H."/>
            <person name="Hotzel H."/>
            <person name="Melzer F."/>
        </authorList>
    </citation>
    <scope>NUCLEOTIDE SEQUENCE [LARGE SCALE GENOMIC DNA]</scope>
    <source>
        <strain evidence="1 2">08RB2639</strain>
    </source>
</reference>
<name>A0A5C5CC39_9HYPH</name>
<dbReference type="InterPro" id="IPR007948">
    <property type="entry name" value="DUF736"/>
</dbReference>
<accession>A0A5C5CC39</accession>
<protein>
    <submittedName>
        <fullName evidence="1">DUF736 domain-containing protein</fullName>
    </submittedName>
</protein>
<evidence type="ECO:0000313" key="2">
    <source>
        <dbReference type="Proteomes" id="UP000313390"/>
    </source>
</evidence>
<comment type="caution">
    <text evidence="1">The sequence shown here is derived from an EMBL/GenBank/DDBJ whole genome shotgun (WGS) entry which is preliminary data.</text>
</comment>